<organism evidence="1 2">
    <name type="scientific">Pseudoalteromonas phenolica</name>
    <dbReference type="NCBI Taxonomy" id="161398"/>
    <lineage>
        <taxon>Bacteria</taxon>
        <taxon>Pseudomonadati</taxon>
        <taxon>Pseudomonadota</taxon>
        <taxon>Gammaproteobacteria</taxon>
        <taxon>Alteromonadales</taxon>
        <taxon>Pseudoalteromonadaceae</taxon>
        <taxon>Pseudoalteromonas</taxon>
    </lineage>
</organism>
<dbReference type="AlphaFoldDB" id="A0A4Q7IJX8"/>
<comment type="caution">
    <text evidence="1">The sequence shown here is derived from an EMBL/GenBank/DDBJ whole genome shotgun (WGS) entry which is preliminary data.</text>
</comment>
<name>A0A4Q7IJX8_9GAMM</name>
<dbReference type="EMBL" id="PPSX01000070">
    <property type="protein sequence ID" value="RZQ51925.1"/>
    <property type="molecule type" value="Genomic_DNA"/>
</dbReference>
<reference evidence="1 2" key="1">
    <citation type="submission" date="2018-01" db="EMBL/GenBank/DDBJ databases">
        <title>Co-occurrence of chitin degradation, pigmentation and bioactivity in marine Pseudoalteromonas.</title>
        <authorList>
            <person name="Paulsen S."/>
            <person name="Gram L."/>
            <person name="Machado H."/>
        </authorList>
    </citation>
    <scope>NUCLEOTIDE SEQUENCE [LARGE SCALE GENOMIC DNA]</scope>
    <source>
        <strain evidence="1 2">S3898</strain>
    </source>
</reference>
<dbReference type="RefSeq" id="WP_130256662.1">
    <property type="nucleotide sequence ID" value="NZ_PPSX01000070.1"/>
</dbReference>
<protein>
    <submittedName>
        <fullName evidence="1">Uncharacterized protein</fullName>
    </submittedName>
</protein>
<evidence type="ECO:0000313" key="1">
    <source>
        <dbReference type="EMBL" id="RZQ51925.1"/>
    </source>
</evidence>
<evidence type="ECO:0000313" key="2">
    <source>
        <dbReference type="Proteomes" id="UP000291338"/>
    </source>
</evidence>
<sequence>MTAALMAKDIPTFKQYRQGIEIKLKQFHIEQTDFINFLDMVYTAIKLKDNTQLKTKEFSELLLRLFQNDDANENIRLLLQTMKLESLLAPEQQRQPKEPMLETNLGAPWCKDLEQTKLKGHKMAL</sequence>
<accession>A0A4Q7IJX8</accession>
<dbReference type="Proteomes" id="UP000291338">
    <property type="component" value="Unassembled WGS sequence"/>
</dbReference>
<proteinExistence type="predicted"/>
<gene>
    <name evidence="1" type="ORF">C1E23_16770</name>
</gene>